<dbReference type="EMBL" id="BNCQ01000014">
    <property type="protein sequence ID" value="GIM03619.1"/>
    <property type="molecule type" value="Genomic_DNA"/>
</dbReference>
<comment type="caution">
    <text evidence="4">The sequence shown here is derived from an EMBL/GenBank/DDBJ whole genome shotgun (WGS) entry which is preliminary data.</text>
</comment>
<sequence>MQAMQVPVSRATPICTRTALLCPPQGRHRGRTGAVLVRCSKESKEDAMSGAIKAASGLVDKATDLVPESVPRPAARAGVAIAGVMFVFWMLQKVISGVLTLAIFAGVGYYFLTKQAAENDDTIDVTPPAKKGGRTDDNMDDPLAEARRIMDKYK</sequence>
<protein>
    <submittedName>
        <fullName evidence="4">Uncharacterized protein</fullName>
    </submittedName>
</protein>
<keyword evidence="6" id="KW-1185">Reference proteome</keyword>
<evidence type="ECO:0000256" key="2">
    <source>
        <dbReference type="SAM" id="Phobius"/>
    </source>
</evidence>
<keyword evidence="2" id="KW-1133">Transmembrane helix</keyword>
<gene>
    <name evidence="3" type="ORF">Vretifemale_11723</name>
    <name evidence="4" type="ORF">Vretimale_8349</name>
</gene>
<feature type="transmembrane region" description="Helical" evidence="2">
    <location>
        <begin position="94"/>
        <end position="112"/>
    </location>
</feature>
<organism evidence="4 5">
    <name type="scientific">Volvox reticuliferus</name>
    <dbReference type="NCBI Taxonomy" id="1737510"/>
    <lineage>
        <taxon>Eukaryota</taxon>
        <taxon>Viridiplantae</taxon>
        <taxon>Chlorophyta</taxon>
        <taxon>core chlorophytes</taxon>
        <taxon>Chlorophyceae</taxon>
        <taxon>CS clade</taxon>
        <taxon>Chlamydomonadales</taxon>
        <taxon>Volvocaceae</taxon>
        <taxon>Volvox</taxon>
    </lineage>
</organism>
<dbReference type="AlphaFoldDB" id="A0A8J4GB73"/>
<dbReference type="Proteomes" id="UP000722791">
    <property type="component" value="Unassembled WGS sequence"/>
</dbReference>
<dbReference type="EMBL" id="BNCP01000025">
    <property type="protein sequence ID" value="GIL82787.1"/>
    <property type="molecule type" value="Genomic_DNA"/>
</dbReference>
<keyword evidence="2" id="KW-0812">Transmembrane</keyword>
<evidence type="ECO:0000313" key="3">
    <source>
        <dbReference type="EMBL" id="GIL82787.1"/>
    </source>
</evidence>
<dbReference type="OrthoDB" id="534175at2759"/>
<evidence type="ECO:0000313" key="6">
    <source>
        <dbReference type="Proteomes" id="UP000747110"/>
    </source>
</evidence>
<feature type="region of interest" description="Disordered" evidence="1">
    <location>
        <begin position="122"/>
        <end position="141"/>
    </location>
</feature>
<dbReference type="PANTHER" id="PTHR36777">
    <property type="entry name" value="EXPRESSED PROTEIN"/>
    <property type="match status" value="1"/>
</dbReference>
<evidence type="ECO:0000256" key="1">
    <source>
        <dbReference type="SAM" id="MobiDB-lite"/>
    </source>
</evidence>
<proteinExistence type="predicted"/>
<dbReference type="PANTHER" id="PTHR36777:SF2">
    <property type="entry name" value="EXPRESSED PROTEIN"/>
    <property type="match status" value="1"/>
</dbReference>
<evidence type="ECO:0000313" key="4">
    <source>
        <dbReference type="EMBL" id="GIM03619.1"/>
    </source>
</evidence>
<accession>A0A8J4GB73</accession>
<name>A0A8J4GB73_9CHLO</name>
<keyword evidence="2" id="KW-0472">Membrane</keyword>
<evidence type="ECO:0000313" key="5">
    <source>
        <dbReference type="Proteomes" id="UP000722791"/>
    </source>
</evidence>
<reference evidence="4" key="1">
    <citation type="journal article" date="2021" name="Proc. Natl. Acad. Sci. U.S.A.">
        <title>Three genomes in the algal genus Volvox reveal the fate of a haploid sex-determining region after a transition to homothallism.</title>
        <authorList>
            <person name="Yamamoto K."/>
            <person name="Hamaji T."/>
            <person name="Kawai-Toyooka H."/>
            <person name="Matsuzaki R."/>
            <person name="Takahashi F."/>
            <person name="Nishimura Y."/>
            <person name="Kawachi M."/>
            <person name="Noguchi H."/>
            <person name="Minakuchi Y."/>
            <person name="Umen J.G."/>
            <person name="Toyoda A."/>
            <person name="Nozaki H."/>
        </authorList>
    </citation>
    <scope>NUCLEOTIDE SEQUENCE</scope>
    <source>
        <strain evidence="4">NIES-3785</strain>
        <strain evidence="3">NIES-3786</strain>
    </source>
</reference>
<dbReference type="Proteomes" id="UP000747110">
    <property type="component" value="Unassembled WGS sequence"/>
</dbReference>